<comment type="similarity">
    <text evidence="6">Belongs to the ARTD/PARP family.</text>
</comment>
<evidence type="ECO:0000256" key="4">
    <source>
        <dbReference type="ARBA" id="ARBA00022737"/>
    </source>
</evidence>
<proteinExistence type="inferred from homology"/>
<dbReference type="AlphaFoldDB" id="A0A0K0FMJ5"/>
<evidence type="ECO:0000256" key="3">
    <source>
        <dbReference type="ARBA" id="ARBA00022695"/>
    </source>
</evidence>
<evidence type="ECO:0000313" key="12">
    <source>
        <dbReference type="WBParaSite" id="SVE_1022200.1"/>
    </source>
</evidence>
<evidence type="ECO:0000256" key="8">
    <source>
        <dbReference type="PROSITE-ProRule" id="PRU00023"/>
    </source>
</evidence>
<keyword evidence="4" id="KW-0677">Repeat</keyword>
<dbReference type="InterPro" id="IPR001660">
    <property type="entry name" value="SAM"/>
</dbReference>
<dbReference type="Pfam" id="PF12796">
    <property type="entry name" value="Ank_2"/>
    <property type="match status" value="1"/>
</dbReference>
<dbReference type="SMART" id="SM00248">
    <property type="entry name" value="ANK"/>
    <property type="match status" value="4"/>
</dbReference>
<dbReference type="STRING" id="75913.A0A0K0FMJ5"/>
<dbReference type="PROSITE" id="PS50088">
    <property type="entry name" value="ANK_REPEAT"/>
    <property type="match status" value="4"/>
</dbReference>
<feature type="domain" description="SAM" evidence="10">
    <location>
        <begin position="265"/>
        <end position="319"/>
    </location>
</feature>
<organism evidence="11 12">
    <name type="scientific">Strongyloides venezuelensis</name>
    <name type="common">Threadworm</name>
    <dbReference type="NCBI Taxonomy" id="75913"/>
    <lineage>
        <taxon>Eukaryota</taxon>
        <taxon>Metazoa</taxon>
        <taxon>Ecdysozoa</taxon>
        <taxon>Nematoda</taxon>
        <taxon>Chromadorea</taxon>
        <taxon>Rhabditida</taxon>
        <taxon>Tylenchina</taxon>
        <taxon>Panagrolaimomorpha</taxon>
        <taxon>Strongyloidoidea</taxon>
        <taxon>Strongyloididae</taxon>
        <taxon>Strongyloides</taxon>
    </lineage>
</organism>
<evidence type="ECO:0000259" key="10">
    <source>
        <dbReference type="PROSITE" id="PS50105"/>
    </source>
</evidence>
<feature type="repeat" description="ANK" evidence="8">
    <location>
        <begin position="139"/>
        <end position="171"/>
    </location>
</feature>
<reference evidence="11" key="1">
    <citation type="submission" date="2014-07" db="EMBL/GenBank/DDBJ databases">
        <authorList>
            <person name="Martin A.A"/>
            <person name="De Silva N."/>
        </authorList>
    </citation>
    <scope>NUCLEOTIDE SEQUENCE</scope>
</reference>
<dbReference type="EC" id="2.4.2.30" evidence="1"/>
<sequence>MDYERNITIENNDIIKILELPLPDYKMDDDYIIDIFTAASVDYYTFRDLVSRIEFNEKENFNMGDFLNKKNSAGWSPLLYASYLNQIETINLLLKYHVNPNITNNRKETAIMLASACGHENIVRILIDYKGDCNLQSDCGKTALIYATLHNQISCIYVLLEKGADPNIVDDTGNTAILYACKCDNENILRIMLQYGGDPYTVNKAGENCETLVEGNDVMLELINDAKAERDKDKNSSYYGDRKNYVKPQHVNPKGNIMEKPGDILEMLKLNHYIGNFVEYNINLKLFFHLTEVDLIHIGIDNQIARFKILGIINSFPTQRILACDPKASLKYKAQYGRSRTYENEQKMLFEKQIKTTINDCEEAEADISGLQHDIQKLSMIENSITARHKSISRNVFAVYKHLNNMSGSKNGIKVEKAKEAINNFLRKYNALITNRALPIGETKKW</sequence>
<dbReference type="PROSITE" id="PS50105">
    <property type="entry name" value="SAM_DOMAIN"/>
    <property type="match status" value="1"/>
</dbReference>
<evidence type="ECO:0000256" key="9">
    <source>
        <dbReference type="SAM" id="Coils"/>
    </source>
</evidence>
<dbReference type="InterPro" id="IPR002110">
    <property type="entry name" value="Ankyrin_rpt"/>
</dbReference>
<evidence type="ECO:0000256" key="2">
    <source>
        <dbReference type="ARBA" id="ARBA00022676"/>
    </source>
</evidence>
<evidence type="ECO:0000313" key="11">
    <source>
        <dbReference type="Proteomes" id="UP000035680"/>
    </source>
</evidence>
<evidence type="ECO:0000256" key="1">
    <source>
        <dbReference type="ARBA" id="ARBA00012020"/>
    </source>
</evidence>
<keyword evidence="11" id="KW-1185">Reference proteome</keyword>
<feature type="repeat" description="ANK" evidence="8">
    <location>
        <begin position="172"/>
        <end position="204"/>
    </location>
</feature>
<dbReference type="GO" id="GO:0016779">
    <property type="term" value="F:nucleotidyltransferase activity"/>
    <property type="evidence" value="ECO:0007669"/>
    <property type="project" value="UniProtKB-KW"/>
</dbReference>
<evidence type="ECO:0000256" key="5">
    <source>
        <dbReference type="ARBA" id="ARBA00023043"/>
    </source>
</evidence>
<keyword evidence="9" id="KW-0175">Coiled coil</keyword>
<keyword evidence="3" id="KW-0808">Transferase</keyword>
<dbReference type="PANTHER" id="PTHR24171">
    <property type="entry name" value="ANKYRIN REPEAT DOMAIN-CONTAINING PROTEIN 39-RELATED"/>
    <property type="match status" value="1"/>
</dbReference>
<dbReference type="PROSITE" id="PS50297">
    <property type="entry name" value="ANK_REP_REGION"/>
    <property type="match status" value="1"/>
</dbReference>
<comment type="catalytic activity">
    <reaction evidence="7">
        <text>NAD(+) + (ADP-D-ribosyl)n-acceptor = nicotinamide + (ADP-D-ribosyl)n+1-acceptor + H(+).</text>
        <dbReference type="EC" id="2.4.2.30"/>
    </reaction>
</comment>
<dbReference type="Gene3D" id="1.25.40.20">
    <property type="entry name" value="Ankyrin repeat-containing domain"/>
    <property type="match status" value="2"/>
</dbReference>
<evidence type="ECO:0000256" key="6">
    <source>
        <dbReference type="ARBA" id="ARBA00024347"/>
    </source>
</evidence>
<dbReference type="SMART" id="SM00454">
    <property type="entry name" value="SAM"/>
    <property type="match status" value="1"/>
</dbReference>
<dbReference type="Gene3D" id="1.10.150.50">
    <property type="entry name" value="Transcription Factor, Ets-1"/>
    <property type="match status" value="1"/>
</dbReference>
<name>A0A0K0FMJ5_STRVS</name>
<dbReference type="CDD" id="cd09487">
    <property type="entry name" value="SAM_superfamily"/>
    <property type="match status" value="1"/>
</dbReference>
<dbReference type="Proteomes" id="UP000035680">
    <property type="component" value="Unassembled WGS sequence"/>
</dbReference>
<feature type="coiled-coil region" evidence="9">
    <location>
        <begin position="354"/>
        <end position="381"/>
    </location>
</feature>
<dbReference type="InterPro" id="IPR036770">
    <property type="entry name" value="Ankyrin_rpt-contain_sf"/>
</dbReference>
<feature type="repeat" description="ANK" evidence="8">
    <location>
        <begin position="73"/>
        <end position="105"/>
    </location>
</feature>
<feature type="repeat" description="ANK" evidence="8">
    <location>
        <begin position="106"/>
        <end position="138"/>
    </location>
</feature>
<dbReference type="InterPro" id="IPR013761">
    <property type="entry name" value="SAM/pointed_sf"/>
</dbReference>
<dbReference type="GO" id="GO:0003950">
    <property type="term" value="F:NAD+ poly-ADP-ribosyltransferase activity"/>
    <property type="evidence" value="ECO:0007669"/>
    <property type="project" value="UniProtKB-EC"/>
</dbReference>
<reference evidence="12" key="2">
    <citation type="submission" date="2015-08" db="UniProtKB">
        <authorList>
            <consortium name="WormBaseParasite"/>
        </authorList>
    </citation>
    <scope>IDENTIFICATION</scope>
</reference>
<dbReference type="WBParaSite" id="SVE_1022200.1">
    <property type="protein sequence ID" value="SVE_1022200.1"/>
    <property type="gene ID" value="SVE_1022200"/>
</dbReference>
<keyword evidence="3" id="KW-0548">Nucleotidyltransferase</keyword>
<dbReference type="Pfam" id="PF07647">
    <property type="entry name" value="SAM_2"/>
    <property type="match status" value="1"/>
</dbReference>
<accession>A0A0K0FMJ5</accession>
<protein>
    <recommendedName>
        <fullName evidence="1">NAD(+) ADP-ribosyltransferase</fullName>
        <ecNumber evidence="1">2.4.2.30</ecNumber>
    </recommendedName>
</protein>
<keyword evidence="2" id="KW-0328">Glycosyltransferase</keyword>
<dbReference type="SUPFAM" id="SSF48403">
    <property type="entry name" value="Ankyrin repeat"/>
    <property type="match status" value="1"/>
</dbReference>
<evidence type="ECO:0000256" key="7">
    <source>
        <dbReference type="ARBA" id="ARBA00033987"/>
    </source>
</evidence>
<keyword evidence="5 8" id="KW-0040">ANK repeat</keyword>
<dbReference type="Pfam" id="PF00023">
    <property type="entry name" value="Ank"/>
    <property type="match status" value="1"/>
</dbReference>
<dbReference type="SUPFAM" id="SSF47769">
    <property type="entry name" value="SAM/Pointed domain"/>
    <property type="match status" value="1"/>
</dbReference>